<feature type="domain" description="HTH cro/C1-type" evidence="1">
    <location>
        <begin position="13"/>
        <end position="68"/>
    </location>
</feature>
<dbReference type="InterPro" id="IPR001387">
    <property type="entry name" value="Cro/C1-type_HTH"/>
</dbReference>
<dbReference type="Gene3D" id="1.10.260.40">
    <property type="entry name" value="lambda repressor-like DNA-binding domains"/>
    <property type="match status" value="1"/>
</dbReference>
<dbReference type="SUPFAM" id="SSF47413">
    <property type="entry name" value="lambda repressor-like DNA-binding domains"/>
    <property type="match status" value="1"/>
</dbReference>
<dbReference type="CDD" id="cd00093">
    <property type="entry name" value="HTH_XRE"/>
    <property type="match status" value="1"/>
</dbReference>
<protein>
    <submittedName>
        <fullName evidence="2">Helix-turn-helix transcriptional regulator</fullName>
    </submittedName>
</protein>
<proteinExistence type="predicted"/>
<dbReference type="Proteomes" id="UP000598426">
    <property type="component" value="Unassembled WGS sequence"/>
</dbReference>
<sequence length="70" mass="8022">MLVIRAEDFGNIVRDRRNDLGLSQKELGERVEMSRQWIVRFENGHAATATFDHILRIAEALDLDIEVTGL</sequence>
<gene>
    <name evidence="2" type="ORF">IF188_16595</name>
</gene>
<dbReference type="PROSITE" id="PS50943">
    <property type="entry name" value="HTH_CROC1"/>
    <property type="match status" value="1"/>
</dbReference>
<keyword evidence="3" id="KW-1185">Reference proteome</keyword>
<dbReference type="EMBL" id="JACXZS010000012">
    <property type="protein sequence ID" value="MBD3943312.1"/>
    <property type="molecule type" value="Genomic_DNA"/>
</dbReference>
<dbReference type="RefSeq" id="WP_191172920.1">
    <property type="nucleotide sequence ID" value="NZ_JACXZS010000012.1"/>
</dbReference>
<accession>A0ABR8NU87</accession>
<organism evidence="2 3">
    <name type="scientific">Microbacterium helvum</name>
    <dbReference type="NCBI Taxonomy" id="2773713"/>
    <lineage>
        <taxon>Bacteria</taxon>
        <taxon>Bacillati</taxon>
        <taxon>Actinomycetota</taxon>
        <taxon>Actinomycetes</taxon>
        <taxon>Micrococcales</taxon>
        <taxon>Microbacteriaceae</taxon>
        <taxon>Microbacterium</taxon>
    </lineage>
</organism>
<name>A0ABR8NU87_9MICO</name>
<dbReference type="Pfam" id="PF01381">
    <property type="entry name" value="HTH_3"/>
    <property type="match status" value="1"/>
</dbReference>
<reference evidence="2 3" key="1">
    <citation type="submission" date="2020-09" db="EMBL/GenBank/DDBJ databases">
        <title>Isolation and identification of active actinomycetes.</title>
        <authorList>
            <person name="Li X."/>
        </authorList>
    </citation>
    <scope>NUCLEOTIDE SEQUENCE [LARGE SCALE GENOMIC DNA]</scope>
    <source>
        <strain evidence="2 3">NEAU-LLC</strain>
    </source>
</reference>
<evidence type="ECO:0000313" key="3">
    <source>
        <dbReference type="Proteomes" id="UP000598426"/>
    </source>
</evidence>
<dbReference type="SMART" id="SM00530">
    <property type="entry name" value="HTH_XRE"/>
    <property type="match status" value="1"/>
</dbReference>
<dbReference type="InterPro" id="IPR010982">
    <property type="entry name" value="Lambda_DNA-bd_dom_sf"/>
</dbReference>
<evidence type="ECO:0000259" key="1">
    <source>
        <dbReference type="PROSITE" id="PS50943"/>
    </source>
</evidence>
<comment type="caution">
    <text evidence="2">The sequence shown here is derived from an EMBL/GenBank/DDBJ whole genome shotgun (WGS) entry which is preliminary data.</text>
</comment>
<evidence type="ECO:0000313" key="2">
    <source>
        <dbReference type="EMBL" id="MBD3943312.1"/>
    </source>
</evidence>